<keyword evidence="2" id="KW-0813">Transport</keyword>
<comment type="subcellular location">
    <subcellularLocation>
        <location evidence="1">Cell membrane</location>
        <topology evidence="1">Multi-pass membrane protein</topology>
    </subcellularLocation>
</comment>
<feature type="transmembrane region" description="Helical" evidence="4">
    <location>
        <begin position="58"/>
        <end position="81"/>
    </location>
</feature>
<accession>A0AAN8V352</accession>
<keyword evidence="3" id="KW-1003">Cell membrane</keyword>
<keyword evidence="4" id="KW-1133">Transmembrane helix</keyword>
<name>A0AAN8V352_9MAGN</name>
<feature type="transmembrane region" description="Helical" evidence="4">
    <location>
        <begin position="192"/>
        <end position="225"/>
    </location>
</feature>
<dbReference type="Proteomes" id="UP001370490">
    <property type="component" value="Unassembled WGS sequence"/>
</dbReference>
<evidence type="ECO:0000256" key="2">
    <source>
        <dbReference type="ARBA" id="ARBA00022448"/>
    </source>
</evidence>
<keyword evidence="4" id="KW-0472">Membrane</keyword>
<dbReference type="PANTHER" id="PTHR45826">
    <property type="entry name" value="POLYAMINE TRANSPORTER PUT1"/>
    <property type="match status" value="1"/>
</dbReference>
<feature type="non-terminal residue" evidence="5">
    <location>
        <position position="268"/>
    </location>
</feature>
<dbReference type="GO" id="GO:0022857">
    <property type="term" value="F:transmembrane transporter activity"/>
    <property type="evidence" value="ECO:0007669"/>
    <property type="project" value="InterPro"/>
</dbReference>
<dbReference type="GO" id="GO:0005886">
    <property type="term" value="C:plasma membrane"/>
    <property type="evidence" value="ECO:0007669"/>
    <property type="project" value="UniProtKB-SubCell"/>
</dbReference>
<evidence type="ECO:0000256" key="1">
    <source>
        <dbReference type="ARBA" id="ARBA00004651"/>
    </source>
</evidence>
<evidence type="ECO:0000313" key="6">
    <source>
        <dbReference type="Proteomes" id="UP001370490"/>
    </source>
</evidence>
<evidence type="ECO:0000313" key="5">
    <source>
        <dbReference type="EMBL" id="KAK6925794.1"/>
    </source>
</evidence>
<dbReference type="AlphaFoldDB" id="A0AAN8V352"/>
<evidence type="ECO:0000256" key="4">
    <source>
        <dbReference type="SAM" id="Phobius"/>
    </source>
</evidence>
<proteinExistence type="predicted"/>
<sequence length="268" mass="29904">MGTWKLLSGVVYIASFPALCIDDLERIFPMFGSGLPRELSILFSTLFLSFLKYSGLSIVVYVAVVLGVVFLIPFVPMSLILSLRHKGVKKDWSLFFNTLFWNLNFWDHVSTLAGEVDPRKPVTGSVVVDQSDCEYGFMADATQMFFGKWLKLSIEIGAVLSAIGLFEAQLSSSAYQFNGVRSKRINTPWLGILISTAMSLGIIATKTVILVSGLMTTGGIIWYFLKRLCKSKNWFIFINEDLDVKASLVHFSEIDVEETLKIRLKVGG</sequence>
<comment type="caution">
    <text evidence="5">The sequence shown here is derived from an EMBL/GenBank/DDBJ whole genome shotgun (WGS) entry which is preliminary data.</text>
</comment>
<protein>
    <submittedName>
        <fullName evidence="5">Uncharacterized protein</fullName>
    </submittedName>
</protein>
<dbReference type="PANTHER" id="PTHR45826:SF8">
    <property type="entry name" value="CATIONIC AMINO ACID TRANSPORTER"/>
    <property type="match status" value="1"/>
</dbReference>
<keyword evidence="4" id="KW-0812">Transmembrane</keyword>
<organism evidence="5 6">
    <name type="scientific">Dillenia turbinata</name>
    <dbReference type="NCBI Taxonomy" id="194707"/>
    <lineage>
        <taxon>Eukaryota</taxon>
        <taxon>Viridiplantae</taxon>
        <taxon>Streptophyta</taxon>
        <taxon>Embryophyta</taxon>
        <taxon>Tracheophyta</taxon>
        <taxon>Spermatophyta</taxon>
        <taxon>Magnoliopsida</taxon>
        <taxon>eudicotyledons</taxon>
        <taxon>Gunneridae</taxon>
        <taxon>Pentapetalae</taxon>
        <taxon>Dilleniales</taxon>
        <taxon>Dilleniaceae</taxon>
        <taxon>Dillenia</taxon>
    </lineage>
</organism>
<dbReference type="InterPro" id="IPR044566">
    <property type="entry name" value="RMV1-like"/>
</dbReference>
<evidence type="ECO:0000256" key="3">
    <source>
        <dbReference type="ARBA" id="ARBA00022475"/>
    </source>
</evidence>
<reference evidence="5 6" key="1">
    <citation type="submission" date="2023-12" db="EMBL/GenBank/DDBJ databases">
        <title>A high-quality genome assembly for Dillenia turbinata (Dilleniales).</title>
        <authorList>
            <person name="Chanderbali A."/>
        </authorList>
    </citation>
    <scope>NUCLEOTIDE SEQUENCE [LARGE SCALE GENOMIC DNA]</scope>
    <source>
        <strain evidence="5">LSX21</strain>
        <tissue evidence="5">Leaf</tissue>
    </source>
</reference>
<keyword evidence="6" id="KW-1185">Reference proteome</keyword>
<dbReference type="EMBL" id="JBAMMX010000015">
    <property type="protein sequence ID" value="KAK6925794.1"/>
    <property type="molecule type" value="Genomic_DNA"/>
</dbReference>
<gene>
    <name evidence="5" type="ORF">RJ641_007513</name>
</gene>